<dbReference type="PANTHER" id="PTHR45747:SF4">
    <property type="entry name" value="HISTONE-LYSINE N-METHYLTRANSFERASE E(Z)"/>
    <property type="match status" value="1"/>
</dbReference>
<feature type="region of interest" description="Disordered" evidence="4">
    <location>
        <begin position="62"/>
        <end position="94"/>
    </location>
</feature>
<dbReference type="GO" id="GO:0005634">
    <property type="term" value="C:nucleus"/>
    <property type="evidence" value="ECO:0007669"/>
    <property type="project" value="TreeGrafter"/>
</dbReference>
<dbReference type="SMART" id="SM00317">
    <property type="entry name" value="SET"/>
    <property type="match status" value="1"/>
</dbReference>
<comment type="caution">
    <text evidence="6">The sequence shown here is derived from an EMBL/GenBank/DDBJ whole genome shotgun (WGS) entry which is preliminary data.</text>
</comment>
<dbReference type="InterPro" id="IPR001214">
    <property type="entry name" value="SET_dom"/>
</dbReference>
<proteinExistence type="predicted"/>
<keyword evidence="3" id="KW-0175">Coiled coil</keyword>
<feature type="compositionally biased region" description="Low complexity" evidence="4">
    <location>
        <begin position="149"/>
        <end position="173"/>
    </location>
</feature>
<dbReference type="GO" id="GO:0031507">
    <property type="term" value="P:heterochromatin formation"/>
    <property type="evidence" value="ECO:0007669"/>
    <property type="project" value="TreeGrafter"/>
</dbReference>
<dbReference type="EMBL" id="JAENGZ010000168">
    <property type="protein sequence ID" value="KAG6966595.1"/>
    <property type="molecule type" value="Genomic_DNA"/>
</dbReference>
<feature type="non-terminal residue" evidence="6">
    <location>
        <position position="1152"/>
    </location>
</feature>
<evidence type="ECO:0000256" key="4">
    <source>
        <dbReference type="SAM" id="MobiDB-lite"/>
    </source>
</evidence>
<accession>A0A8T1UQP5</accession>
<keyword evidence="2" id="KW-0804">Transcription</keyword>
<reference evidence="6" key="1">
    <citation type="submission" date="2021-01" db="EMBL/GenBank/DDBJ databases">
        <title>Phytophthora aleatoria, a newly-described species from Pinus radiata is distinct from Phytophthora cactorum isolates based on comparative genomics.</title>
        <authorList>
            <person name="Mcdougal R."/>
            <person name="Panda P."/>
            <person name="Williams N."/>
            <person name="Studholme D.J."/>
        </authorList>
    </citation>
    <scope>NUCLEOTIDE SEQUENCE</scope>
    <source>
        <strain evidence="6">NZFS 3830</strain>
    </source>
</reference>
<evidence type="ECO:0000313" key="7">
    <source>
        <dbReference type="Proteomes" id="UP000688947"/>
    </source>
</evidence>
<name>A0A8T1UQP5_9STRA</name>
<feature type="region of interest" description="Disordered" evidence="4">
    <location>
        <begin position="1"/>
        <end position="36"/>
    </location>
</feature>
<dbReference type="VEuPathDB" id="FungiDB:PC110_g1388"/>
<evidence type="ECO:0000256" key="1">
    <source>
        <dbReference type="ARBA" id="ARBA00023015"/>
    </source>
</evidence>
<feature type="region of interest" description="Disordered" evidence="4">
    <location>
        <begin position="755"/>
        <end position="788"/>
    </location>
</feature>
<feature type="domain" description="SET" evidence="5">
    <location>
        <begin position="1014"/>
        <end position="1130"/>
    </location>
</feature>
<evidence type="ECO:0000256" key="3">
    <source>
        <dbReference type="SAM" id="Coils"/>
    </source>
</evidence>
<dbReference type="AlphaFoldDB" id="A0A8T1UQP5"/>
<gene>
    <name evidence="6" type="ORF">JG687_00004759</name>
</gene>
<protein>
    <recommendedName>
        <fullName evidence="5">SET domain-containing protein</fullName>
    </recommendedName>
</protein>
<dbReference type="Pfam" id="PF00856">
    <property type="entry name" value="SET"/>
    <property type="match status" value="1"/>
</dbReference>
<dbReference type="OrthoDB" id="6141102at2759"/>
<sequence>MDAATEVIVLDDSSDASSEGEMTRASASTTPPASPAMKWRRAQSVGYADAVEAALAMAASLETKEPSASRKTTKKKEKKVAPAPPLLPTKAKKLHDTERTGVSALVVIVRLIRLVFAAFITQTSQAREGETDAFGRYHCRKSVPGGANSPPGKAKSVSPSSAPAVSANSLSSPSPSPSPRKKRRVLTYFDTDHVALDDLQAQERELAWIRSQRKQTQTQNRSRSTKTAVQKRKTSQEVIYMDDHSDASSAVNSEERAHGDGQPKQSKTKVKLSATADRTPLDSCNAMLHATSYRGVYFDEAPPNILPSRGQTCSVPFELDCDHPLTFYDETDTLASHCSILESFGKPTQCISSVFPSEVAKPQSDVTRAVSSLVMAHLPIIRRCHRKKVQAMLSEARKKIAAYQAALKKHKQTPRGQNVMTSHLLPRSTAEKHVVRQLKAVQHTCSQNAGSVSFQIGRGDAFVQERTVSSLIQINCIEETRPLRKYTTSIGLRANYRVEDDPILRYTVSTRPSETDGGDELAKKYGLQIGSVADEEVAEFMLRLVVGRLGDSEQVFHALKSELGFSQAYTAYCELKKLHDSRQRARTRLDRIEKLRGNGEHSSDPDVAAIVKLLEQSSFSKASRSKTLSRRLQPPICNLESSIVDSLVDGATAGMVALGLRASDSYNELVDVYYGSFCRMCYRYACHEHGGDHPLPARRVDPVYPRAQLTAASCDRSGAASSDEDVICLGSEVTGEARHFDTAARVRREAAVPSVSKVQQVGVESDMDMSDGGSGPQQRRRQRKTMADPSEYLDASHVSLVAEKMHSFLSVGSACGKLCWKNDGRIHVSAQRTTLSAAELGVIRKLRETMGDNSCLLSAIVGSAYCIEVHELIKKEQANVERGGVADGVGRSGRRVRNWKRGRRSGGSNHELLQRTRNQRLQDRGTENHEYQPCMHEGMCDSTGCSCMKRDHMCEKACACSRDCPNRCVKQDGRQMNKFRVELWNALVGNIFVKERILADFVTVVILLGDSKHKRLGMRFSLIHGYGMYAREAISATEYVYEYTGAMVSQDEAERRGLIYDTRDTSYLFDLNEDAVLDALRCGSKSKFINHDGEVPNCTAKVVSVCGVHHITIWALHNIAVGEELVFDYGYKRSVGPDWSQRRAASKDSKDS</sequence>
<dbReference type="PANTHER" id="PTHR45747">
    <property type="entry name" value="HISTONE-LYSINE N-METHYLTRANSFERASE E(Z)"/>
    <property type="match status" value="1"/>
</dbReference>
<keyword evidence="1" id="KW-0805">Transcription regulation</keyword>
<feature type="region of interest" description="Disordered" evidence="4">
    <location>
        <begin position="211"/>
        <end position="275"/>
    </location>
</feature>
<feature type="coiled-coil region" evidence="3">
    <location>
        <begin position="386"/>
        <end position="413"/>
    </location>
</feature>
<organism evidence="6 7">
    <name type="scientific">Phytophthora cactorum</name>
    <dbReference type="NCBI Taxonomy" id="29920"/>
    <lineage>
        <taxon>Eukaryota</taxon>
        <taxon>Sar</taxon>
        <taxon>Stramenopiles</taxon>
        <taxon>Oomycota</taxon>
        <taxon>Peronosporomycetes</taxon>
        <taxon>Peronosporales</taxon>
        <taxon>Peronosporaceae</taxon>
        <taxon>Phytophthora</taxon>
    </lineage>
</organism>
<feature type="compositionally biased region" description="Polar residues" evidence="4">
    <location>
        <begin position="214"/>
        <end position="228"/>
    </location>
</feature>
<evidence type="ECO:0000259" key="5">
    <source>
        <dbReference type="PROSITE" id="PS50280"/>
    </source>
</evidence>
<dbReference type="GO" id="GO:0046976">
    <property type="term" value="F:histone H3K27 methyltransferase activity"/>
    <property type="evidence" value="ECO:0007669"/>
    <property type="project" value="TreeGrafter"/>
</dbReference>
<dbReference type="GO" id="GO:0003682">
    <property type="term" value="F:chromatin binding"/>
    <property type="evidence" value="ECO:0007669"/>
    <property type="project" value="TreeGrafter"/>
</dbReference>
<dbReference type="PROSITE" id="PS50280">
    <property type="entry name" value="SET"/>
    <property type="match status" value="1"/>
</dbReference>
<feature type="region of interest" description="Disordered" evidence="4">
    <location>
        <begin position="142"/>
        <end position="182"/>
    </location>
</feature>
<evidence type="ECO:0000256" key="2">
    <source>
        <dbReference type="ARBA" id="ARBA00023163"/>
    </source>
</evidence>
<dbReference type="InterPro" id="IPR045318">
    <property type="entry name" value="EZH1/2-like"/>
</dbReference>
<dbReference type="Proteomes" id="UP000688947">
    <property type="component" value="Unassembled WGS sequence"/>
</dbReference>
<evidence type="ECO:0000313" key="6">
    <source>
        <dbReference type="EMBL" id="KAG6966595.1"/>
    </source>
</evidence>